<accession>A0A0M0EJW4</accession>
<reference evidence="2" key="1">
    <citation type="submission" date="2015-08" db="EMBL/GenBank/DDBJ databases">
        <title>Draft genome sequence of Komagataeibacter europaeus CECT 8546 a cellulose producer strain from vinegar produced by the traditional method.</title>
        <authorList>
            <person name="Poehlein A."/>
            <person name="Valera M.J."/>
            <person name="Haack F.S."/>
            <person name="Mas A."/>
            <person name="Daniel R."/>
            <person name="Streit W.R."/>
            <person name="Mateo E."/>
        </authorList>
    </citation>
    <scope>NUCLEOTIDE SEQUENCE [LARGE SCALE GENOMIC DNA]</scope>
    <source>
        <strain evidence="2">CECT 8546</strain>
    </source>
</reference>
<dbReference type="AlphaFoldDB" id="A0A0M0EJW4"/>
<proteinExistence type="predicted"/>
<protein>
    <submittedName>
        <fullName evidence="2">Uncharacterized protein</fullName>
    </submittedName>
</protein>
<dbReference type="KEGG" id="keu:S101446_02394"/>
<evidence type="ECO:0000256" key="1">
    <source>
        <dbReference type="SAM" id="Phobius"/>
    </source>
</evidence>
<keyword evidence="1" id="KW-0472">Membrane</keyword>
<keyword evidence="3" id="KW-1185">Reference proteome</keyword>
<name>A0A0M0EJW4_KOMEU</name>
<comment type="caution">
    <text evidence="2">The sequence shown here is derived from an EMBL/GenBank/DDBJ whole genome shotgun (WGS) entry which is preliminary data.</text>
</comment>
<keyword evidence="1" id="KW-0812">Transmembrane</keyword>
<dbReference type="EMBL" id="LHUQ01000003">
    <property type="protein sequence ID" value="KON65557.1"/>
    <property type="molecule type" value="Genomic_DNA"/>
</dbReference>
<feature type="transmembrane region" description="Helical" evidence="1">
    <location>
        <begin position="6"/>
        <end position="24"/>
    </location>
</feature>
<dbReference type="RefSeq" id="WP_010510678.1">
    <property type="nucleotide sequence ID" value="NZ_JACHUU010000010.1"/>
</dbReference>
<gene>
    <name evidence="2" type="ORF">KOEU_08310</name>
</gene>
<keyword evidence="1" id="KW-1133">Transmembrane helix</keyword>
<evidence type="ECO:0000313" key="3">
    <source>
        <dbReference type="Proteomes" id="UP000037566"/>
    </source>
</evidence>
<organism evidence="2 3">
    <name type="scientific">Komagataeibacter europaeus</name>
    <name type="common">Gluconacetobacter europaeus</name>
    <dbReference type="NCBI Taxonomy" id="33995"/>
    <lineage>
        <taxon>Bacteria</taxon>
        <taxon>Pseudomonadati</taxon>
        <taxon>Pseudomonadota</taxon>
        <taxon>Alphaproteobacteria</taxon>
        <taxon>Acetobacterales</taxon>
        <taxon>Acetobacteraceae</taxon>
        <taxon>Komagataeibacter</taxon>
    </lineage>
</organism>
<dbReference type="Proteomes" id="UP000037566">
    <property type="component" value="Unassembled WGS sequence"/>
</dbReference>
<evidence type="ECO:0000313" key="2">
    <source>
        <dbReference type="EMBL" id="KON65557.1"/>
    </source>
</evidence>
<dbReference type="STRING" id="33995.KOEU_08310"/>
<dbReference type="PATRIC" id="fig|33995.3.peg.910"/>
<sequence>MFTFVQMLSPVVAMLGVAGVAYYLRAPARALQPVRVRTRR</sequence>